<feature type="domain" description="HTH araC/xylS-type" evidence="12">
    <location>
        <begin position="1292"/>
        <end position="1391"/>
    </location>
</feature>
<evidence type="ECO:0000256" key="7">
    <source>
        <dbReference type="ARBA" id="ARBA00022840"/>
    </source>
</evidence>
<dbReference type="Gene3D" id="2.130.10.10">
    <property type="entry name" value="YVTN repeat-like/Quinoprotein amine dehydrogenase"/>
    <property type="match status" value="3"/>
</dbReference>
<dbReference type="FunFam" id="1.10.287.130:FF:000045">
    <property type="entry name" value="Two-component system sensor histidine kinase/response regulator"/>
    <property type="match status" value="1"/>
</dbReference>
<dbReference type="Proteomes" id="UP000306229">
    <property type="component" value="Chromosome"/>
</dbReference>
<evidence type="ECO:0000256" key="4">
    <source>
        <dbReference type="ARBA" id="ARBA00022679"/>
    </source>
</evidence>
<dbReference type="Gene3D" id="1.10.287.130">
    <property type="match status" value="1"/>
</dbReference>
<dbReference type="InterPro" id="IPR011110">
    <property type="entry name" value="Reg_prop"/>
</dbReference>
<dbReference type="SMART" id="SM00342">
    <property type="entry name" value="HTH_ARAC"/>
    <property type="match status" value="1"/>
</dbReference>
<dbReference type="InterPro" id="IPR003594">
    <property type="entry name" value="HATPase_dom"/>
</dbReference>
<evidence type="ECO:0000256" key="6">
    <source>
        <dbReference type="ARBA" id="ARBA00022777"/>
    </source>
</evidence>
<keyword evidence="8" id="KW-0902">Two-component regulatory system</keyword>
<dbReference type="SUPFAM" id="SSF52172">
    <property type="entry name" value="CheY-like"/>
    <property type="match status" value="1"/>
</dbReference>
<dbReference type="EC" id="2.7.13.3" evidence="2"/>
<evidence type="ECO:0000256" key="2">
    <source>
        <dbReference type="ARBA" id="ARBA00012438"/>
    </source>
</evidence>
<evidence type="ECO:0000313" key="15">
    <source>
        <dbReference type="EMBL" id="QCX40344.1"/>
    </source>
</evidence>
<dbReference type="Pfam" id="PF07494">
    <property type="entry name" value="Reg_prop"/>
    <property type="match status" value="8"/>
</dbReference>
<dbReference type="GO" id="GO:0005524">
    <property type="term" value="F:ATP binding"/>
    <property type="evidence" value="ECO:0007669"/>
    <property type="project" value="UniProtKB-KW"/>
</dbReference>
<dbReference type="Pfam" id="PF00072">
    <property type="entry name" value="Response_reg"/>
    <property type="match status" value="1"/>
</dbReference>
<dbReference type="SMART" id="SM00387">
    <property type="entry name" value="HATPase_c"/>
    <property type="match status" value="1"/>
</dbReference>
<name>A0A5B7TYB5_9FLAO</name>
<dbReference type="CDD" id="cd00082">
    <property type="entry name" value="HisKA"/>
    <property type="match status" value="1"/>
</dbReference>
<dbReference type="InterPro" id="IPR011123">
    <property type="entry name" value="Y_Y_Y"/>
</dbReference>
<evidence type="ECO:0000256" key="8">
    <source>
        <dbReference type="ARBA" id="ARBA00023012"/>
    </source>
</evidence>
<dbReference type="CDD" id="cd00075">
    <property type="entry name" value="HATPase"/>
    <property type="match status" value="1"/>
</dbReference>
<feature type="modified residue" description="4-aspartylphosphate" evidence="11">
    <location>
        <position position="1193"/>
    </location>
</feature>
<dbReference type="InterPro" id="IPR005467">
    <property type="entry name" value="His_kinase_dom"/>
</dbReference>
<dbReference type="Pfam" id="PF02518">
    <property type="entry name" value="HATPase_c"/>
    <property type="match status" value="1"/>
</dbReference>
<evidence type="ECO:0000259" key="14">
    <source>
        <dbReference type="PROSITE" id="PS50110"/>
    </source>
</evidence>
<evidence type="ECO:0000256" key="5">
    <source>
        <dbReference type="ARBA" id="ARBA00022741"/>
    </source>
</evidence>
<feature type="domain" description="Histidine kinase" evidence="13">
    <location>
        <begin position="869"/>
        <end position="1094"/>
    </location>
</feature>
<evidence type="ECO:0000256" key="1">
    <source>
        <dbReference type="ARBA" id="ARBA00000085"/>
    </source>
</evidence>
<dbReference type="SMART" id="SM00388">
    <property type="entry name" value="HisKA"/>
    <property type="match status" value="1"/>
</dbReference>
<dbReference type="GO" id="GO:0043565">
    <property type="term" value="F:sequence-specific DNA binding"/>
    <property type="evidence" value="ECO:0007669"/>
    <property type="project" value="InterPro"/>
</dbReference>
<dbReference type="KEGG" id="fbe:FF125_18525"/>
<sequence>MKLRYTIFFVFIAFFVELYAQNPIYFEHINSSKGLSQNDVNCIYQDEKGYMWFGTHDGLNKYDGYDFTVYQPGMGNENSISSNLIFAIDGDKQGNLWVGTTGGGLNYFDRVTEKFTVFKNIEEDDTSLDSNHIISVLLDKNNRLWVGTKIGLNVANLNVGVTNLKFKRLTLEKILPESDVNNDITSLFEDADENIWVSSYLGVYKISKDSYEIEKKNNQFNLPNFNFQSIAQDAYGRFVVTSGNGVFIQQKTGESFEMVKILSGIYNELEFDNNNQIWVGSNKGLVLLDNSDKNRLPKWIDHLKNESANTKSISKNIISSIFKDQTGIMWVGTNGGGINKYDPQRKNFRHIKKTTDPNSLSYDKIRSIFEDSNGTLWIGTEGGGLNYIIKENDDGTYKNFQKFESISKTFTISEVLLNNKKTLLFGGESAPVLYQLDISDPKKIDEKNIKPIADVKSSVFSILKDHKKNFWIGTYDNGVYRYVFDVNSNSYKKNIYYHNKNNPNSIANDIIRNIYEDSHGNIWFATGNGLSKLDASQTDKEEPVFQSCRNILGDSSSINHNYILSIYESNKGTLWIGTFGGGLSKVIDDKKGENIKFKNYSEKDGLPNNVIKGILEDGQGNLWLSSNKGLTKFNPENESFKNYDVNDGLQSEEFQELACWKRKDGEMLFGGVNGFNAFYPDEIKDNTFPSETVVTNFSIFNKPVKIGEKIARRVILDKSIDEISKIRIDYKDNSFSFEFAGLHYAAPLKNKYAYKLEGFDKDWIYTNSTKRFATYTNLQPGSYTLMAKASNNDGIWDDTPSKIELTIIPPWWRTIVAYISYGLLAIAMLLAFRRFTIIRTTEKHQLQLDHLEKEKREELQQLKLEFFTNISHEFRTPLTLIKGPLKYLQKNIDSLDKETIKEQYGLMEKNTESLMRLINQLLDFRKLNQGKMKLVVRNGNIISFIKEVGETFQFLAHKNDINFTINSEENVISSWFDHDAIEKIMNNLLSNAFKFTPNNGSVIATISKEVGANNGMDSVVVSVKDSGPGIPKAKEHHIFERFYVEKNYEKQNKTGSGIGLSFTKSLVELHQGSIEVFSSPEQGTTFTFKLPTEKNAYLKKPDITCKEENDSDYLIRTSEAELFAVDMNDDILDQDLTKTKSKLPALLVVDDNPDIRSFIKQVLSKDYSVYEANNGKVGLEIANKIVPNIILTDLLMPVMDGEEFCLKLKTTKETSHIPVIMLTAKASQESEINSLKIGADGYVRKPFDIEILELKIKNIIKQRDELRRRFSRDITLQPKEVTVTSVDEKFLQHAIEIVEKNMMNTEFNVEMLVKEMGHSRSNLYLKFKELTGLSSSEFIRNIKLKRAVQLFESSDLLVKEIMYQTGFNTASYFAKCFKKQFGVIPSEYVKQKE</sequence>
<dbReference type="InterPro" id="IPR011006">
    <property type="entry name" value="CheY-like_superfamily"/>
</dbReference>
<comment type="catalytic activity">
    <reaction evidence="1">
        <text>ATP + protein L-histidine = ADP + protein N-phospho-L-histidine.</text>
        <dbReference type="EC" id="2.7.13.3"/>
    </reaction>
</comment>
<keyword evidence="5" id="KW-0547">Nucleotide-binding</keyword>
<keyword evidence="10" id="KW-0804">Transcription</keyword>
<dbReference type="OrthoDB" id="358279at2"/>
<feature type="domain" description="Response regulatory" evidence="14">
    <location>
        <begin position="1145"/>
        <end position="1260"/>
    </location>
</feature>
<dbReference type="SUPFAM" id="SSF63829">
    <property type="entry name" value="Calcium-dependent phosphotriesterase"/>
    <property type="match status" value="2"/>
</dbReference>
<dbReference type="FunFam" id="3.30.565.10:FF:000037">
    <property type="entry name" value="Hybrid sensor histidine kinase/response regulator"/>
    <property type="match status" value="1"/>
</dbReference>
<evidence type="ECO:0000259" key="12">
    <source>
        <dbReference type="PROSITE" id="PS01124"/>
    </source>
</evidence>
<dbReference type="RefSeq" id="WP_138951282.1">
    <property type="nucleotide sequence ID" value="NZ_CP040749.1"/>
</dbReference>
<evidence type="ECO:0000256" key="3">
    <source>
        <dbReference type="ARBA" id="ARBA00022553"/>
    </source>
</evidence>
<dbReference type="PRINTS" id="PR00344">
    <property type="entry name" value="BCTRLSENSOR"/>
</dbReference>
<dbReference type="Pfam" id="PF00512">
    <property type="entry name" value="HisKA"/>
    <property type="match status" value="1"/>
</dbReference>
<dbReference type="PROSITE" id="PS50110">
    <property type="entry name" value="RESPONSE_REGULATORY"/>
    <property type="match status" value="1"/>
</dbReference>
<evidence type="ECO:0000313" key="16">
    <source>
        <dbReference type="Proteomes" id="UP000306229"/>
    </source>
</evidence>
<dbReference type="GO" id="GO:0000155">
    <property type="term" value="F:phosphorelay sensor kinase activity"/>
    <property type="evidence" value="ECO:0007669"/>
    <property type="project" value="InterPro"/>
</dbReference>
<dbReference type="InterPro" id="IPR018060">
    <property type="entry name" value="HTH_AraC"/>
</dbReference>
<dbReference type="SUPFAM" id="SSF55874">
    <property type="entry name" value="ATPase domain of HSP90 chaperone/DNA topoisomerase II/histidine kinase"/>
    <property type="match status" value="1"/>
</dbReference>
<dbReference type="InterPro" id="IPR001789">
    <property type="entry name" value="Sig_transdc_resp-reg_receiver"/>
</dbReference>
<dbReference type="PANTHER" id="PTHR43547">
    <property type="entry name" value="TWO-COMPONENT HISTIDINE KINASE"/>
    <property type="match status" value="1"/>
</dbReference>
<keyword evidence="9" id="KW-0805">Transcription regulation</keyword>
<dbReference type="FunFam" id="2.60.40.10:FF:000791">
    <property type="entry name" value="Two-component system sensor histidine kinase/response regulator"/>
    <property type="match status" value="1"/>
</dbReference>
<dbReference type="InterPro" id="IPR036890">
    <property type="entry name" value="HATPase_C_sf"/>
</dbReference>
<dbReference type="InterPro" id="IPR013783">
    <property type="entry name" value="Ig-like_fold"/>
</dbReference>
<keyword evidence="6" id="KW-0418">Kinase</keyword>
<dbReference type="Gene3D" id="2.60.40.10">
    <property type="entry name" value="Immunoglobulins"/>
    <property type="match status" value="1"/>
</dbReference>
<reference evidence="15 16" key="1">
    <citation type="submission" date="2019-05" db="EMBL/GenBank/DDBJ databases">
        <title>Algicella ahnfeltiae gen. nov., sp. nov., a novel marine bacterium of the family Flavobacteriaceae isolated from a red alga.</title>
        <authorList>
            <person name="Nedashkovskaya O.I."/>
            <person name="Kukhlevskiy A.D."/>
            <person name="Kim S.-G."/>
            <person name="Zhukova N.V."/>
            <person name="Mikhailov V.V."/>
        </authorList>
    </citation>
    <scope>NUCLEOTIDE SEQUENCE [LARGE SCALE GENOMIC DNA]</scope>
    <source>
        <strain evidence="15 16">10Alg115</strain>
    </source>
</reference>
<dbReference type="PROSITE" id="PS50109">
    <property type="entry name" value="HIS_KIN"/>
    <property type="match status" value="1"/>
</dbReference>
<dbReference type="Pfam" id="PF12833">
    <property type="entry name" value="HTH_18"/>
    <property type="match status" value="1"/>
</dbReference>
<dbReference type="PANTHER" id="PTHR43547:SF2">
    <property type="entry name" value="HYBRID SIGNAL TRANSDUCTION HISTIDINE KINASE C"/>
    <property type="match status" value="1"/>
</dbReference>
<dbReference type="InterPro" id="IPR004358">
    <property type="entry name" value="Sig_transdc_His_kin-like_C"/>
</dbReference>
<accession>A0A5B7TYB5</accession>
<evidence type="ECO:0000256" key="9">
    <source>
        <dbReference type="ARBA" id="ARBA00023015"/>
    </source>
</evidence>
<proteinExistence type="predicted"/>
<evidence type="ECO:0000256" key="11">
    <source>
        <dbReference type="PROSITE-ProRule" id="PRU00169"/>
    </source>
</evidence>
<dbReference type="EMBL" id="CP040749">
    <property type="protein sequence ID" value="QCX40344.1"/>
    <property type="molecule type" value="Genomic_DNA"/>
</dbReference>
<keyword evidence="7" id="KW-0067">ATP-binding</keyword>
<dbReference type="InterPro" id="IPR009057">
    <property type="entry name" value="Homeodomain-like_sf"/>
</dbReference>
<keyword evidence="3 11" id="KW-0597">Phosphoprotein</keyword>
<dbReference type="SUPFAM" id="SSF46689">
    <property type="entry name" value="Homeodomain-like"/>
    <property type="match status" value="1"/>
</dbReference>
<dbReference type="SUPFAM" id="SSF47384">
    <property type="entry name" value="Homodimeric domain of signal transducing histidine kinase"/>
    <property type="match status" value="1"/>
</dbReference>
<dbReference type="InterPro" id="IPR036097">
    <property type="entry name" value="HisK_dim/P_sf"/>
</dbReference>
<evidence type="ECO:0000256" key="10">
    <source>
        <dbReference type="ARBA" id="ARBA00023163"/>
    </source>
</evidence>
<keyword evidence="16" id="KW-1185">Reference proteome</keyword>
<dbReference type="SMART" id="SM00448">
    <property type="entry name" value="REC"/>
    <property type="match status" value="1"/>
</dbReference>
<dbReference type="Gene3D" id="3.30.565.10">
    <property type="entry name" value="Histidine kinase-like ATPase, C-terminal domain"/>
    <property type="match status" value="1"/>
</dbReference>
<dbReference type="Gene3D" id="1.10.10.60">
    <property type="entry name" value="Homeodomain-like"/>
    <property type="match status" value="2"/>
</dbReference>
<gene>
    <name evidence="15" type="ORF">FF125_18525</name>
</gene>
<dbReference type="GO" id="GO:0003700">
    <property type="term" value="F:DNA-binding transcription factor activity"/>
    <property type="evidence" value="ECO:0007669"/>
    <property type="project" value="InterPro"/>
</dbReference>
<dbReference type="InterPro" id="IPR003661">
    <property type="entry name" value="HisK_dim/P_dom"/>
</dbReference>
<organism evidence="15 16">
    <name type="scientific">Aureibaculum algae</name>
    <dbReference type="NCBI Taxonomy" id="2584122"/>
    <lineage>
        <taxon>Bacteria</taxon>
        <taxon>Pseudomonadati</taxon>
        <taxon>Bacteroidota</taxon>
        <taxon>Flavobacteriia</taxon>
        <taxon>Flavobacteriales</taxon>
        <taxon>Flavobacteriaceae</taxon>
        <taxon>Aureibaculum</taxon>
    </lineage>
</organism>
<dbReference type="InterPro" id="IPR015943">
    <property type="entry name" value="WD40/YVTN_repeat-like_dom_sf"/>
</dbReference>
<keyword evidence="4" id="KW-0808">Transferase</keyword>
<dbReference type="Gene3D" id="3.40.50.2300">
    <property type="match status" value="1"/>
</dbReference>
<dbReference type="Pfam" id="PF07495">
    <property type="entry name" value="Y_Y_Y"/>
    <property type="match status" value="1"/>
</dbReference>
<evidence type="ECO:0000259" key="13">
    <source>
        <dbReference type="PROSITE" id="PS50109"/>
    </source>
</evidence>
<protein>
    <recommendedName>
        <fullName evidence="2">histidine kinase</fullName>
        <ecNumber evidence="2">2.7.13.3</ecNumber>
    </recommendedName>
</protein>
<dbReference type="PROSITE" id="PS01124">
    <property type="entry name" value="HTH_ARAC_FAMILY_2"/>
    <property type="match status" value="1"/>
</dbReference>